<dbReference type="SUPFAM" id="SSF53474">
    <property type="entry name" value="alpha/beta-Hydrolases"/>
    <property type="match status" value="1"/>
</dbReference>
<comment type="caution">
    <text evidence="3">The sequence shown here is derived from an EMBL/GenBank/DDBJ whole genome shotgun (WGS) entry which is preliminary data.</text>
</comment>
<dbReference type="PANTHER" id="PTHR43798">
    <property type="entry name" value="MONOACYLGLYCEROL LIPASE"/>
    <property type="match status" value="1"/>
</dbReference>
<feature type="domain" description="AB hydrolase-1" evidence="2">
    <location>
        <begin position="24"/>
        <end position="130"/>
    </location>
</feature>
<evidence type="ECO:0000259" key="2">
    <source>
        <dbReference type="Pfam" id="PF00561"/>
    </source>
</evidence>
<dbReference type="PANTHER" id="PTHR43798:SF31">
    <property type="entry name" value="AB HYDROLASE SUPERFAMILY PROTEIN YCLE"/>
    <property type="match status" value="1"/>
</dbReference>
<dbReference type="PRINTS" id="PR00412">
    <property type="entry name" value="EPOXHYDRLASE"/>
</dbReference>
<name>A0ABP7IZP5_9PSEU</name>
<dbReference type="Proteomes" id="UP001501624">
    <property type="component" value="Unassembled WGS sequence"/>
</dbReference>
<keyword evidence="4" id="KW-1185">Reference proteome</keyword>
<dbReference type="InterPro" id="IPR050266">
    <property type="entry name" value="AB_hydrolase_sf"/>
</dbReference>
<reference evidence="4" key="1">
    <citation type="journal article" date="2019" name="Int. J. Syst. Evol. Microbiol.">
        <title>The Global Catalogue of Microorganisms (GCM) 10K type strain sequencing project: providing services to taxonomists for standard genome sequencing and annotation.</title>
        <authorList>
            <consortium name="The Broad Institute Genomics Platform"/>
            <consortium name="The Broad Institute Genome Sequencing Center for Infectious Disease"/>
            <person name="Wu L."/>
            <person name="Ma J."/>
        </authorList>
    </citation>
    <scope>NUCLEOTIDE SEQUENCE [LARGE SCALE GENOMIC DNA]</scope>
    <source>
        <strain evidence="4">JCM 17017</strain>
    </source>
</reference>
<organism evidence="3 4">
    <name type="scientific">Amycolatopsis tucumanensis</name>
    <dbReference type="NCBI Taxonomy" id="401106"/>
    <lineage>
        <taxon>Bacteria</taxon>
        <taxon>Bacillati</taxon>
        <taxon>Actinomycetota</taxon>
        <taxon>Actinomycetes</taxon>
        <taxon>Pseudonocardiales</taxon>
        <taxon>Pseudonocardiaceae</taxon>
        <taxon>Amycolatopsis</taxon>
    </lineage>
</organism>
<dbReference type="InterPro" id="IPR000073">
    <property type="entry name" value="AB_hydrolase_1"/>
</dbReference>
<dbReference type="Gene3D" id="3.40.50.1820">
    <property type="entry name" value="alpha/beta hydrolase"/>
    <property type="match status" value="1"/>
</dbReference>
<accession>A0ABP7IZP5</accession>
<dbReference type="Pfam" id="PF00561">
    <property type="entry name" value="Abhydrolase_1"/>
    <property type="match status" value="1"/>
</dbReference>
<keyword evidence="1 3" id="KW-0378">Hydrolase</keyword>
<dbReference type="EMBL" id="BAABCM010000008">
    <property type="protein sequence ID" value="GAA3830689.1"/>
    <property type="molecule type" value="Genomic_DNA"/>
</dbReference>
<evidence type="ECO:0000313" key="4">
    <source>
        <dbReference type="Proteomes" id="UP001501624"/>
    </source>
</evidence>
<dbReference type="GO" id="GO:0016787">
    <property type="term" value="F:hydrolase activity"/>
    <property type="evidence" value="ECO:0007669"/>
    <property type="project" value="UniProtKB-KW"/>
</dbReference>
<gene>
    <name evidence="3" type="ORF">GCM10022380_56670</name>
</gene>
<dbReference type="PRINTS" id="PR00111">
    <property type="entry name" value="ABHYDROLASE"/>
</dbReference>
<evidence type="ECO:0000313" key="3">
    <source>
        <dbReference type="EMBL" id="GAA3830689.1"/>
    </source>
</evidence>
<dbReference type="InterPro" id="IPR029058">
    <property type="entry name" value="AB_hydrolase_fold"/>
</dbReference>
<protein>
    <submittedName>
        <fullName evidence="3">Alpha/beta hydrolase</fullName>
    </submittedName>
</protein>
<sequence length="284" mass="30187">MAVMNLVHVNGADLAYDEAGAGSPVVFVHAGAADRRMWAAQFDGLADTHRVIRYDQRGFGDSSDAVGDHCHYEDLLGLMDALGVGRAALVGCSMGGSYALEAALAAPDRVSGLVLICSGLSGREWPESMRARAAREVHSAVPAERLRAYAARTRAPDPADVEAMALAQARFLVPEPSELVLDMLRGVFQRTWSGPQRTERHLEPGPAGRLAEVVAPTLVVNGLLDVPEIQEVSGLLSAGIAGARRLDLPDTGHLPPVERPDRVTAALRGFLAERHSGNEPRALA</sequence>
<evidence type="ECO:0000256" key="1">
    <source>
        <dbReference type="ARBA" id="ARBA00022801"/>
    </source>
</evidence>
<proteinExistence type="predicted"/>
<dbReference type="InterPro" id="IPR000639">
    <property type="entry name" value="Epox_hydrolase-like"/>
</dbReference>